<sequence>MSLIRLNDAERSEICKFFNDDRPFGPSQANGFRKAKRIQELVFSTENEIWKEYKRNPRVIVGRKGSGKTSVLSQTEHLGKFGVVFKPSLSKIIRQVGEQLFEHAHDLRRIDAEISADVWKRIVNVSLMGEVLKKFPDREFPKIEKYFFYIGKKAEGREHRGNILEKSEAYVRGLITSLRSINRGSTESHIGYLVSLALDFAASSEIDFEEALDELDQFLEESDIHAIVILDSKEEYDVNDFQSEAILKGMLRFVGAYGEDYRHVRMAIPAEGFFDLRGISSNPSKDFEDAMVLHWSPIELLRMVAWRYLIFLAGNDPVKLKKFRDLSLSSRDDVHQILSDFLSNEILNRGGSKEYTIAYLLRHSQLLPRQIIKILNLAFSGIRPSVPREEAEIRDSIVQAIRESEGNICTEVFISYRMKYPFIERLCEEVLPNLPRFFSEAELKNAYRDRGKAVLQDSGHLIINSFTDFKRCLLEIGCIGRVSVKEKTSQYADAEFEYAIPGKLSISEDDELCIHPIFSGAFETAKNRKSEHYVYPHMSLYNFPAKRVIKLKRV</sequence>
<organism evidence="1 2">
    <name type="scientific">Palleronia aestuarii</name>
    <dbReference type="NCBI Taxonomy" id="568105"/>
    <lineage>
        <taxon>Bacteria</taxon>
        <taxon>Pseudomonadati</taxon>
        <taxon>Pseudomonadota</taxon>
        <taxon>Alphaproteobacteria</taxon>
        <taxon>Rhodobacterales</taxon>
        <taxon>Roseobacteraceae</taxon>
        <taxon>Palleronia</taxon>
    </lineage>
</organism>
<dbReference type="Proteomes" id="UP000248916">
    <property type="component" value="Unassembled WGS sequence"/>
</dbReference>
<comment type="caution">
    <text evidence="1">The sequence shown here is derived from an EMBL/GenBank/DDBJ whole genome shotgun (WGS) entry which is preliminary data.</text>
</comment>
<proteinExistence type="predicted"/>
<keyword evidence="2" id="KW-1185">Reference proteome</keyword>
<accession>A0A2W7NQZ7</accession>
<protein>
    <submittedName>
        <fullName evidence="1">Uncharacterized protein</fullName>
    </submittedName>
</protein>
<reference evidence="1 2" key="1">
    <citation type="submission" date="2018-06" db="EMBL/GenBank/DDBJ databases">
        <title>Genomic Encyclopedia of Archaeal and Bacterial Type Strains, Phase II (KMG-II): from individual species to whole genera.</title>
        <authorList>
            <person name="Goeker M."/>
        </authorList>
    </citation>
    <scope>NUCLEOTIDE SEQUENCE [LARGE SCALE GENOMIC DNA]</scope>
    <source>
        <strain evidence="1 2">DSM 22009</strain>
    </source>
</reference>
<evidence type="ECO:0000313" key="1">
    <source>
        <dbReference type="EMBL" id="PZX19054.1"/>
    </source>
</evidence>
<dbReference type="InterPro" id="IPR059206">
    <property type="entry name" value="Sll1717-like"/>
</dbReference>
<dbReference type="NCBIfam" id="NF047389">
    <property type="entry name" value="ATPase_Sll1717"/>
    <property type="match status" value="1"/>
</dbReference>
<dbReference type="AlphaFoldDB" id="A0A2W7NQZ7"/>
<name>A0A2W7NQZ7_9RHOB</name>
<evidence type="ECO:0000313" key="2">
    <source>
        <dbReference type="Proteomes" id="UP000248916"/>
    </source>
</evidence>
<gene>
    <name evidence="1" type="ORF">LX81_00752</name>
</gene>
<dbReference type="EMBL" id="QKZL01000002">
    <property type="protein sequence ID" value="PZX19054.1"/>
    <property type="molecule type" value="Genomic_DNA"/>
</dbReference>